<reference evidence="2" key="1">
    <citation type="submission" date="2020-03" db="EMBL/GenBank/DDBJ databases">
        <authorList>
            <person name="Weist P."/>
        </authorList>
    </citation>
    <scope>NUCLEOTIDE SEQUENCE</scope>
</reference>
<protein>
    <submittedName>
        <fullName evidence="2">Uncharacterized protein</fullName>
    </submittedName>
</protein>
<dbReference type="AlphaFoldDB" id="A0A9N7UG71"/>
<dbReference type="Proteomes" id="UP001153269">
    <property type="component" value="Unassembled WGS sequence"/>
</dbReference>
<name>A0A9N7UG71_PLEPL</name>
<feature type="region of interest" description="Disordered" evidence="1">
    <location>
        <begin position="1"/>
        <end position="42"/>
    </location>
</feature>
<gene>
    <name evidence="2" type="ORF">PLEPLA_LOCUS19464</name>
</gene>
<accession>A0A9N7UG71</accession>
<dbReference type="EMBL" id="CADEAL010001335">
    <property type="protein sequence ID" value="CAB1431408.1"/>
    <property type="molecule type" value="Genomic_DNA"/>
</dbReference>
<comment type="caution">
    <text evidence="2">The sequence shown here is derived from an EMBL/GenBank/DDBJ whole genome shotgun (WGS) entry which is preliminary data.</text>
</comment>
<organism evidence="2 3">
    <name type="scientific">Pleuronectes platessa</name>
    <name type="common">European plaice</name>
    <dbReference type="NCBI Taxonomy" id="8262"/>
    <lineage>
        <taxon>Eukaryota</taxon>
        <taxon>Metazoa</taxon>
        <taxon>Chordata</taxon>
        <taxon>Craniata</taxon>
        <taxon>Vertebrata</taxon>
        <taxon>Euteleostomi</taxon>
        <taxon>Actinopterygii</taxon>
        <taxon>Neopterygii</taxon>
        <taxon>Teleostei</taxon>
        <taxon>Neoteleostei</taxon>
        <taxon>Acanthomorphata</taxon>
        <taxon>Carangaria</taxon>
        <taxon>Pleuronectiformes</taxon>
        <taxon>Pleuronectoidei</taxon>
        <taxon>Pleuronectidae</taxon>
        <taxon>Pleuronectes</taxon>
    </lineage>
</organism>
<evidence type="ECO:0000313" key="3">
    <source>
        <dbReference type="Proteomes" id="UP001153269"/>
    </source>
</evidence>
<sequence>MPASRPMVGMRQQDGPAAPASSPLPQRRVSGSTASLGKRRGKENWIAGEGKLTQLTASVRGNHVKGETLHQQSDLYHLSAATLHIHTSNITLWNRNVTKLMD</sequence>
<proteinExistence type="predicted"/>
<evidence type="ECO:0000313" key="2">
    <source>
        <dbReference type="EMBL" id="CAB1431408.1"/>
    </source>
</evidence>
<evidence type="ECO:0000256" key="1">
    <source>
        <dbReference type="SAM" id="MobiDB-lite"/>
    </source>
</evidence>
<keyword evidence="3" id="KW-1185">Reference proteome</keyword>